<reference evidence="1" key="1">
    <citation type="submission" date="2020-11" db="EMBL/GenBank/DDBJ databases">
        <authorList>
            <consortium name="DOE Joint Genome Institute"/>
            <person name="Ahrendt S."/>
            <person name="Riley R."/>
            <person name="Andreopoulos W."/>
            <person name="Labutti K."/>
            <person name="Pangilinan J."/>
            <person name="Ruiz-Duenas F.J."/>
            <person name="Barrasa J.M."/>
            <person name="Sanchez-Garcia M."/>
            <person name="Camarero S."/>
            <person name="Miyauchi S."/>
            <person name="Serrano A."/>
            <person name="Linde D."/>
            <person name="Babiker R."/>
            <person name="Drula E."/>
            <person name="Ayuso-Fernandez I."/>
            <person name="Pacheco R."/>
            <person name="Padilla G."/>
            <person name="Ferreira P."/>
            <person name="Barriuso J."/>
            <person name="Kellner H."/>
            <person name="Castanera R."/>
            <person name="Alfaro M."/>
            <person name="Ramirez L."/>
            <person name="Pisabarro A.G."/>
            <person name="Kuo A."/>
            <person name="Tritt A."/>
            <person name="Lipzen A."/>
            <person name="He G."/>
            <person name="Yan M."/>
            <person name="Ng V."/>
            <person name="Cullen D."/>
            <person name="Martin F."/>
            <person name="Rosso M.-N."/>
            <person name="Henrissat B."/>
            <person name="Hibbett D."/>
            <person name="Martinez A.T."/>
            <person name="Grigoriev I.V."/>
        </authorList>
    </citation>
    <scope>NUCLEOTIDE SEQUENCE</scope>
    <source>
        <strain evidence="1">MF-IS2</strain>
    </source>
</reference>
<proteinExistence type="predicted"/>
<gene>
    <name evidence="1" type="ORF">P691DRAFT_779709</name>
</gene>
<accession>A0A9P6BXN7</accession>
<evidence type="ECO:0000313" key="1">
    <source>
        <dbReference type="EMBL" id="KAF9441683.1"/>
    </source>
</evidence>
<protein>
    <submittedName>
        <fullName evidence="1">Uncharacterized protein</fullName>
    </submittedName>
</protein>
<dbReference type="OrthoDB" id="21643at2759"/>
<dbReference type="EMBL" id="MU151818">
    <property type="protein sequence ID" value="KAF9441683.1"/>
    <property type="molecule type" value="Genomic_DNA"/>
</dbReference>
<evidence type="ECO:0000313" key="2">
    <source>
        <dbReference type="Proteomes" id="UP000807342"/>
    </source>
</evidence>
<organism evidence="1 2">
    <name type="scientific">Macrolepiota fuliginosa MF-IS2</name>
    <dbReference type="NCBI Taxonomy" id="1400762"/>
    <lineage>
        <taxon>Eukaryota</taxon>
        <taxon>Fungi</taxon>
        <taxon>Dikarya</taxon>
        <taxon>Basidiomycota</taxon>
        <taxon>Agaricomycotina</taxon>
        <taxon>Agaricomycetes</taxon>
        <taxon>Agaricomycetidae</taxon>
        <taxon>Agaricales</taxon>
        <taxon>Agaricineae</taxon>
        <taxon>Agaricaceae</taxon>
        <taxon>Macrolepiota</taxon>
    </lineage>
</organism>
<dbReference type="AlphaFoldDB" id="A0A9P6BXN7"/>
<keyword evidence="2" id="KW-1185">Reference proteome</keyword>
<dbReference type="Proteomes" id="UP000807342">
    <property type="component" value="Unassembled WGS sequence"/>
</dbReference>
<sequence>MLSTHPSVTPSFVSSVNTNAKNKPKDLYDTLAAKGWDWRSAGFCRTQSEDEIREKWEREKGELTRGWKKRWREAGRIGRRRGKGAGAGAGGEDIPLLVVRSMITRSLLSDELQLDYGRSDSHADHGSFPLATDMFGATTLLFSTPRDKHYPPAGAGSNVTAET</sequence>
<name>A0A9P6BXN7_9AGAR</name>
<comment type="caution">
    <text evidence="1">The sequence shown here is derived from an EMBL/GenBank/DDBJ whole genome shotgun (WGS) entry which is preliminary data.</text>
</comment>